<name>A0AAE0F118_9CHLO</name>
<reference evidence="10 11" key="1">
    <citation type="journal article" date="2015" name="Genome Biol. Evol.">
        <title>Comparative Genomics of a Bacterivorous Green Alga Reveals Evolutionary Causalities and Consequences of Phago-Mixotrophic Mode of Nutrition.</title>
        <authorList>
            <person name="Burns J.A."/>
            <person name="Paasch A."/>
            <person name="Narechania A."/>
            <person name="Kim E."/>
        </authorList>
    </citation>
    <scope>NUCLEOTIDE SEQUENCE [LARGE SCALE GENOMIC DNA]</scope>
    <source>
        <strain evidence="10 11">PLY_AMNH</strain>
    </source>
</reference>
<dbReference type="GO" id="GO:0006811">
    <property type="term" value="P:monoatomic ion transport"/>
    <property type="evidence" value="ECO:0007669"/>
    <property type="project" value="UniProtKB-KW"/>
</dbReference>
<dbReference type="PANTHER" id="PTHR31563">
    <property type="entry name" value="ION CHANNEL POLLUX-RELATED"/>
    <property type="match status" value="1"/>
</dbReference>
<evidence type="ECO:0000256" key="5">
    <source>
        <dbReference type="ARBA" id="ARBA00023065"/>
    </source>
</evidence>
<feature type="transmembrane region" description="Helical" evidence="8">
    <location>
        <begin position="119"/>
        <end position="144"/>
    </location>
</feature>
<evidence type="ECO:0000313" key="11">
    <source>
        <dbReference type="Proteomes" id="UP001190700"/>
    </source>
</evidence>
<gene>
    <name evidence="10" type="ORF">CYMTET_42908</name>
</gene>
<dbReference type="GO" id="GO:0012505">
    <property type="term" value="C:endomembrane system"/>
    <property type="evidence" value="ECO:0007669"/>
    <property type="project" value="UniProtKB-SubCell"/>
</dbReference>
<proteinExistence type="predicted"/>
<feature type="compositionally biased region" description="Basic and acidic residues" evidence="7">
    <location>
        <begin position="1095"/>
        <end position="1117"/>
    </location>
</feature>
<keyword evidence="4 8" id="KW-1133">Transmembrane helix</keyword>
<comment type="caution">
    <text evidence="10">The sequence shown here is derived from an EMBL/GenBank/DDBJ whole genome shotgun (WGS) entry which is preliminary data.</text>
</comment>
<feature type="transmembrane region" description="Helical" evidence="8">
    <location>
        <begin position="193"/>
        <end position="213"/>
    </location>
</feature>
<dbReference type="AlphaFoldDB" id="A0AAE0F118"/>
<feature type="compositionally biased region" description="Polar residues" evidence="7">
    <location>
        <begin position="1083"/>
        <end position="1092"/>
    </location>
</feature>
<dbReference type="Pfam" id="PF06241">
    <property type="entry name" value="Castor_Poll_mid"/>
    <property type="match status" value="1"/>
</dbReference>
<evidence type="ECO:0000256" key="2">
    <source>
        <dbReference type="ARBA" id="ARBA00022448"/>
    </source>
</evidence>
<keyword evidence="5" id="KW-0406">Ion transport</keyword>
<evidence type="ECO:0000313" key="10">
    <source>
        <dbReference type="EMBL" id="KAK3247599.1"/>
    </source>
</evidence>
<keyword evidence="3 8" id="KW-0812">Transmembrane</keyword>
<evidence type="ECO:0000256" key="6">
    <source>
        <dbReference type="ARBA" id="ARBA00023136"/>
    </source>
</evidence>
<keyword evidence="11" id="KW-1185">Reference proteome</keyword>
<keyword evidence="2" id="KW-0813">Transport</keyword>
<organism evidence="10 11">
    <name type="scientific">Cymbomonas tetramitiformis</name>
    <dbReference type="NCBI Taxonomy" id="36881"/>
    <lineage>
        <taxon>Eukaryota</taxon>
        <taxon>Viridiplantae</taxon>
        <taxon>Chlorophyta</taxon>
        <taxon>Pyramimonadophyceae</taxon>
        <taxon>Pyramimonadales</taxon>
        <taxon>Pyramimonadaceae</taxon>
        <taxon>Cymbomonas</taxon>
    </lineage>
</organism>
<dbReference type="Gene3D" id="1.10.287.70">
    <property type="match status" value="1"/>
</dbReference>
<dbReference type="PANTHER" id="PTHR31563:SF10">
    <property type="entry name" value="ION CHANNEL POLLUX-RELATED"/>
    <property type="match status" value="1"/>
</dbReference>
<evidence type="ECO:0000259" key="9">
    <source>
        <dbReference type="Pfam" id="PF06241"/>
    </source>
</evidence>
<evidence type="ECO:0000256" key="1">
    <source>
        <dbReference type="ARBA" id="ARBA00004127"/>
    </source>
</evidence>
<dbReference type="InterPro" id="IPR010420">
    <property type="entry name" value="CASTOR/POLLUX/SYM8_dom"/>
</dbReference>
<dbReference type="InterPro" id="IPR044849">
    <property type="entry name" value="CASTOR/POLLUX/SYM8-like"/>
</dbReference>
<keyword evidence="6 8" id="KW-0472">Membrane</keyword>
<evidence type="ECO:0000256" key="8">
    <source>
        <dbReference type="SAM" id="Phobius"/>
    </source>
</evidence>
<sequence length="1203" mass="133525">MAKNGLTFLGSEHRDNTDRAEMMLEAPEVQSSAEYNSLGTPNLVAEDTPTSDVPIARPNVRIRKSETTETLTNAAGALSRALAFEQDLLQFVNLHRTKLHEQAVYQLEKALVSTSGGKLYFMMVLSAASAIILACIWALVGFLYCGCDRDGDSCDEMCVGNYDGWSPGTPLWVAWSFIISTSYQPFESWGERIAVSAMILVGLILFAVVVGLISEGFSETIDQLKSGKTKAVEKNHTLILGFNQTTPSLVSKLAIFREKHISQLSGWRGWRLLLLNPRKYRYVLNLGRVKYPIFTGRIVILASGISREEMEDRLEQNFRQESVNTHYTMLNRDVLLRIGEEANLTQLCRVSVSEASRIVVMLDERDKELASAHEVTTAEEPTLSSEDYALLGLGRVKSGGGGEFDSTKLKVRDSSSVRVLLALRYLLKHQHQQGRNLHVIAQLSHLSSYVRSMNWEVQVPGQGNQLAMTLLDVDFKLTSFMLSCVGQPGLASALGDMLDRQGVSVKVRSVEKLDHECGIQLSGKKFEDVLAAFGNHLLMGMLRTNQAEEKRKILLNPEPGETLHPTDEVIILGEGEPYPTPPGTVFEVETTPRNSKYWEHEIHERDESKLSVLFCGWRKAWSAPEVFGHCLKELCKTCVNCSQLTFLNTMSDDGNGIGEWPELFKAAVDAQKLTEENCPVLKHIKHEVGYSNDPKTLCRVGAENFTTFVLISTSFSDENHVNVSIRDSRVLTSVMAITQVKQEARDKYAEKKKPVPASFRNCNVISEIADDQLRLLITNFVADRMGGHSEFFNVSDLVGSLIAQICYNPVMDSIWQYLLNKGGSDMQCLPAHPYALPEDGEITFWEMMQRVRSKNATDICLGYVELSVTGKAEATLAPPLNRRHRPLRPIIVEDGTLKRLVDYDYLDCVASHIPDHDRSAFALKAHVKDHYERQYLALTTGSRSGPSRYTVDPTIMETFKNDIIHPVVDGIVDASHPLYEYRGLLVDPIADLSTGQHWADIKFANYPTTELAKKAHDLLERLRSDRVVDIVRGMPGVSLRMRAASTSRSLNADDVAMVDAEVDGCGGKTDGHDNADAAGVTVDDQNGENNSMGEDADRPDDADAVRMEAPLLDERNPHVLKKRNPLMDDEAGGNDDDEEEDGDDGGGGDESGDEHDDNDDNGDDEIDGDNEDPGKGAQHEAISIIKRLLKCNRGTSRDLWDCG</sequence>
<dbReference type="Proteomes" id="UP001190700">
    <property type="component" value="Unassembled WGS sequence"/>
</dbReference>
<feature type="compositionally biased region" description="Acidic residues" evidence="7">
    <location>
        <begin position="1127"/>
        <end position="1171"/>
    </location>
</feature>
<feature type="domain" description="CASTOR/POLLUX/SYM8 ion channel conserved" evidence="9">
    <location>
        <begin position="479"/>
        <end position="575"/>
    </location>
</feature>
<dbReference type="EMBL" id="LGRX02028816">
    <property type="protein sequence ID" value="KAK3247599.1"/>
    <property type="molecule type" value="Genomic_DNA"/>
</dbReference>
<comment type="subcellular location">
    <subcellularLocation>
        <location evidence="1">Endomembrane system</location>
        <topology evidence="1">Multi-pass membrane protein</topology>
    </subcellularLocation>
</comment>
<evidence type="ECO:0000256" key="3">
    <source>
        <dbReference type="ARBA" id="ARBA00022692"/>
    </source>
</evidence>
<protein>
    <recommendedName>
        <fullName evidence="9">CASTOR/POLLUX/SYM8 ion channel conserved domain-containing protein</fullName>
    </recommendedName>
</protein>
<feature type="region of interest" description="Disordered" evidence="7">
    <location>
        <begin position="1067"/>
        <end position="1179"/>
    </location>
</feature>
<dbReference type="SUPFAM" id="SSF81324">
    <property type="entry name" value="Voltage-gated potassium channels"/>
    <property type="match status" value="1"/>
</dbReference>
<accession>A0AAE0F118</accession>
<evidence type="ECO:0000256" key="4">
    <source>
        <dbReference type="ARBA" id="ARBA00022989"/>
    </source>
</evidence>
<evidence type="ECO:0000256" key="7">
    <source>
        <dbReference type="SAM" id="MobiDB-lite"/>
    </source>
</evidence>